<feature type="compositionally biased region" description="Basic and acidic residues" evidence="4">
    <location>
        <begin position="1"/>
        <end position="21"/>
    </location>
</feature>
<evidence type="ECO:0000313" key="5">
    <source>
        <dbReference type="EMBL" id="NWB88553.1"/>
    </source>
</evidence>
<dbReference type="RefSeq" id="WP_177103757.1">
    <property type="nucleotide sequence ID" value="NZ_JACAQA010000030.1"/>
</dbReference>
<feature type="region of interest" description="Disordered" evidence="4">
    <location>
        <begin position="1"/>
        <end position="31"/>
    </location>
</feature>
<dbReference type="Pfam" id="PF14891">
    <property type="entry name" value="Peptidase_M91"/>
    <property type="match status" value="1"/>
</dbReference>
<evidence type="ECO:0000256" key="3">
    <source>
        <dbReference type="ARBA" id="ARBA00022837"/>
    </source>
</evidence>
<sequence>MHDFSRLDPEMPVRPGNEHWIDGSQENAQPSRHPLDQYPYDQRIMHEHKLHMDATTTVQRRKLEVSDDYRGPTDHLVFTTRDSADRVHLYHTDHPVIDINDQRYHLKMASSGQVIVLRTEGGQDNIRVDDHVQITVFIESGSGDDRILCGGGFTKVDAGPGNDRVFTHSGASYIEAGEGDDVVIAQGSGPMTAYGGKGHDTLIGAEGACFMDGGQGDDVLLGGRGHNVLSGSDGNDQIITGPGRNTLYTGTGVDLIEGLTPDTQVFNAYAADGPVPSTVHQDPGIIIAAKGLDSCGVVVEGTPQFQERVKDDLRLLLGSGNGQQLLAALGNAKAKSGVPVVIRELTEEENGLCVPNPPHPDAPYDGEHPFIRNGHVGIPVKGCRVYYDPSFLKGEVTSIVHLYHELCHAYNLVTGTMFPHYGQDGVDGDKPRHWVPNSELQAVGLKADIPPFDFDGNPATPPLDSNPEAFTENGLRKEFGIAPRKQYRGD</sequence>
<dbReference type="SUPFAM" id="SSF51120">
    <property type="entry name" value="beta-Roll"/>
    <property type="match status" value="1"/>
</dbReference>
<evidence type="ECO:0000313" key="6">
    <source>
        <dbReference type="Proteomes" id="UP000522864"/>
    </source>
</evidence>
<evidence type="ECO:0000256" key="1">
    <source>
        <dbReference type="ARBA" id="ARBA00004613"/>
    </source>
</evidence>
<proteinExistence type="predicted"/>
<dbReference type="GO" id="GO:0005576">
    <property type="term" value="C:extracellular region"/>
    <property type="evidence" value="ECO:0007669"/>
    <property type="project" value="UniProtKB-SubCell"/>
</dbReference>
<organism evidence="5 6">
    <name type="scientific">Pseudomonas gingeri</name>
    <dbReference type="NCBI Taxonomy" id="117681"/>
    <lineage>
        <taxon>Bacteria</taxon>
        <taxon>Pseudomonadati</taxon>
        <taxon>Pseudomonadota</taxon>
        <taxon>Gammaproteobacteria</taxon>
        <taxon>Pseudomonadales</taxon>
        <taxon>Pseudomonadaceae</taxon>
        <taxon>Pseudomonas</taxon>
    </lineage>
</organism>
<dbReference type="InterPro" id="IPR001343">
    <property type="entry name" value="Hemolysn_Ca-bd"/>
</dbReference>
<dbReference type="InterPro" id="IPR028208">
    <property type="entry name" value="Effector_pro_NleD-like"/>
</dbReference>
<dbReference type="InterPro" id="IPR011049">
    <property type="entry name" value="Serralysin-like_metalloprot_C"/>
</dbReference>
<dbReference type="PANTHER" id="PTHR38340:SF1">
    <property type="entry name" value="S-LAYER PROTEIN"/>
    <property type="match status" value="1"/>
</dbReference>
<gene>
    <name evidence="5" type="ORF">HX830_27150</name>
</gene>
<dbReference type="PRINTS" id="PR00313">
    <property type="entry name" value="CABNDNGRPT"/>
</dbReference>
<comment type="caution">
    <text evidence="5">The sequence shown here is derived from an EMBL/GenBank/DDBJ whole genome shotgun (WGS) entry which is preliminary data.</text>
</comment>
<keyword evidence="3" id="KW-0106">Calcium</keyword>
<protein>
    <recommendedName>
        <fullName evidence="7">NleD-like pathogen effector protein (Putative zinc metallopeptidase)</fullName>
    </recommendedName>
</protein>
<dbReference type="InterPro" id="IPR050557">
    <property type="entry name" value="RTX_toxin/Mannuronan_C5-epim"/>
</dbReference>
<dbReference type="PANTHER" id="PTHR38340">
    <property type="entry name" value="S-LAYER PROTEIN"/>
    <property type="match status" value="1"/>
</dbReference>
<dbReference type="Gene3D" id="2.160.20.160">
    <property type="match status" value="1"/>
</dbReference>
<feature type="region of interest" description="Disordered" evidence="4">
    <location>
        <begin position="454"/>
        <end position="474"/>
    </location>
</feature>
<reference evidence="5 6" key="1">
    <citation type="submission" date="2020-04" db="EMBL/GenBank/DDBJ databases">
        <title>Molecular characterization of pseudomonads from Agaricus bisporus reveal novel blotch 2 pathogens in Western Europe.</title>
        <authorList>
            <person name="Taparia T."/>
            <person name="Krijger M."/>
            <person name="Haynes E."/>
            <person name="Elpinstone J.G."/>
            <person name="Noble R."/>
            <person name="Van Der Wolf J."/>
        </authorList>
    </citation>
    <scope>NUCLEOTIDE SEQUENCE [LARGE SCALE GENOMIC DNA]</scope>
    <source>
        <strain evidence="5 6">G9001</strain>
    </source>
</reference>
<dbReference type="AlphaFoldDB" id="A0A7Y7WVP8"/>
<comment type="subcellular location">
    <subcellularLocation>
        <location evidence="1">Secreted</location>
    </subcellularLocation>
</comment>
<evidence type="ECO:0008006" key="7">
    <source>
        <dbReference type="Google" id="ProtNLM"/>
    </source>
</evidence>
<dbReference type="Pfam" id="PF00353">
    <property type="entry name" value="HemolysinCabind"/>
    <property type="match status" value="3"/>
</dbReference>
<name>A0A7Y7WVP8_9PSED</name>
<evidence type="ECO:0000256" key="4">
    <source>
        <dbReference type="SAM" id="MobiDB-lite"/>
    </source>
</evidence>
<dbReference type="GO" id="GO:0005509">
    <property type="term" value="F:calcium ion binding"/>
    <property type="evidence" value="ECO:0007669"/>
    <property type="project" value="InterPro"/>
</dbReference>
<accession>A0A7Y7WVP8</accession>
<dbReference type="EMBL" id="JACAQA010000030">
    <property type="protein sequence ID" value="NWB88553.1"/>
    <property type="molecule type" value="Genomic_DNA"/>
</dbReference>
<dbReference type="Proteomes" id="UP000522864">
    <property type="component" value="Unassembled WGS sequence"/>
</dbReference>
<evidence type="ECO:0000256" key="2">
    <source>
        <dbReference type="ARBA" id="ARBA00022525"/>
    </source>
</evidence>
<keyword evidence="2" id="KW-0964">Secreted</keyword>